<evidence type="ECO:0000256" key="2">
    <source>
        <dbReference type="ARBA" id="ARBA00022771"/>
    </source>
</evidence>
<dbReference type="EMBL" id="LIAE01007045">
    <property type="protein sequence ID" value="PAV82447.1"/>
    <property type="molecule type" value="Genomic_DNA"/>
</dbReference>
<dbReference type="InterPro" id="IPR031890">
    <property type="entry name" value="Fbxo30/Fbxo40"/>
</dbReference>
<dbReference type="PANTHER" id="PTHR15933">
    <property type="entry name" value="PROTEIN CBG16327"/>
    <property type="match status" value="1"/>
</dbReference>
<dbReference type="InterPro" id="IPR001810">
    <property type="entry name" value="F-box_dom"/>
</dbReference>
<dbReference type="OrthoDB" id="5918172at2759"/>
<evidence type="ECO:0008006" key="10">
    <source>
        <dbReference type="Google" id="ProtNLM"/>
    </source>
</evidence>
<protein>
    <recommendedName>
        <fullName evidence="10">TRAF-type domain-containing protein</fullName>
    </recommendedName>
</protein>
<evidence type="ECO:0000313" key="9">
    <source>
        <dbReference type="Proteomes" id="UP000218231"/>
    </source>
</evidence>
<comment type="caution">
    <text evidence="8">The sequence shown here is derived from an EMBL/GenBank/DDBJ whole genome shotgun (WGS) entry which is preliminary data.</text>
</comment>
<dbReference type="Proteomes" id="UP000218231">
    <property type="component" value="Unassembled WGS sequence"/>
</dbReference>
<keyword evidence="2 4" id="KW-0863">Zinc-finger</keyword>
<dbReference type="GO" id="GO:0061630">
    <property type="term" value="F:ubiquitin protein ligase activity"/>
    <property type="evidence" value="ECO:0007669"/>
    <property type="project" value="InterPro"/>
</dbReference>
<keyword evidence="9" id="KW-1185">Reference proteome</keyword>
<organism evidence="8 9">
    <name type="scientific">Diploscapter pachys</name>
    <dbReference type="NCBI Taxonomy" id="2018661"/>
    <lineage>
        <taxon>Eukaryota</taxon>
        <taxon>Metazoa</taxon>
        <taxon>Ecdysozoa</taxon>
        <taxon>Nematoda</taxon>
        <taxon>Chromadorea</taxon>
        <taxon>Rhabditida</taxon>
        <taxon>Rhabditina</taxon>
        <taxon>Rhabditomorpha</taxon>
        <taxon>Rhabditoidea</taxon>
        <taxon>Rhabditidae</taxon>
        <taxon>Diploscapter</taxon>
    </lineage>
</organism>
<dbReference type="InterPro" id="IPR001293">
    <property type="entry name" value="Znf_TRAF"/>
</dbReference>
<keyword evidence="1 4" id="KW-0479">Metal-binding</keyword>
<dbReference type="STRING" id="2018661.A0A2A2L8S7"/>
<evidence type="ECO:0000259" key="7">
    <source>
        <dbReference type="PROSITE" id="PS50181"/>
    </source>
</evidence>
<feature type="region of interest" description="Disordered" evidence="5">
    <location>
        <begin position="186"/>
        <end position="218"/>
    </location>
</feature>
<proteinExistence type="predicted"/>
<reference evidence="8 9" key="1">
    <citation type="journal article" date="2017" name="Curr. Biol.">
        <title>Genome architecture and evolution of a unichromosomal asexual nematode.</title>
        <authorList>
            <person name="Fradin H."/>
            <person name="Zegar C."/>
            <person name="Gutwein M."/>
            <person name="Lucas J."/>
            <person name="Kovtun M."/>
            <person name="Corcoran D."/>
            <person name="Baugh L.R."/>
            <person name="Kiontke K."/>
            <person name="Gunsalus K."/>
            <person name="Fitch D.H."/>
            <person name="Piano F."/>
        </authorList>
    </citation>
    <scope>NUCLEOTIDE SEQUENCE [LARGE SCALE GENOMIC DNA]</scope>
    <source>
        <strain evidence="8">PF1309</strain>
    </source>
</reference>
<dbReference type="PROSITE" id="PS50181">
    <property type="entry name" value="FBOX"/>
    <property type="match status" value="1"/>
</dbReference>
<dbReference type="PANTHER" id="PTHR15933:SF20">
    <property type="entry name" value="F-BOX DOMAIN-CONTAINING PROTEIN"/>
    <property type="match status" value="1"/>
</dbReference>
<dbReference type="AlphaFoldDB" id="A0A2A2L8S7"/>
<name>A0A2A2L8S7_9BILA</name>
<evidence type="ECO:0000256" key="5">
    <source>
        <dbReference type="SAM" id="MobiDB-lite"/>
    </source>
</evidence>
<dbReference type="Pfam" id="PF15965">
    <property type="entry name" value="zf-TRAF_2"/>
    <property type="match status" value="1"/>
</dbReference>
<feature type="zinc finger region" description="TRAF-type" evidence="4">
    <location>
        <begin position="63"/>
        <end position="111"/>
    </location>
</feature>
<accession>A0A2A2L8S7</accession>
<gene>
    <name evidence="8" type="ORF">WR25_16265</name>
</gene>
<evidence type="ECO:0000256" key="1">
    <source>
        <dbReference type="ARBA" id="ARBA00022723"/>
    </source>
</evidence>
<feature type="domain" description="F-box" evidence="7">
    <location>
        <begin position="392"/>
        <end position="446"/>
    </location>
</feature>
<dbReference type="PROSITE" id="PS50145">
    <property type="entry name" value="ZF_TRAF"/>
    <property type="match status" value="1"/>
</dbReference>
<sequence length="543" mass="63211">MDFEDEEELYFEPVTDYAEHDPQHSHCLNCHKFGCQYTGDDCCPLEACSSCSIPLHHCKIEDHKENICFKQFVPCLNASFGCRQKVRRDRLGLHLAICPASVVVCTREWCRKAHTEKEKIVLKDWGKNKVTRVETTAPDDSPDVAWTLHDQVHKLTQTLSDEKFQDMIIKSYGYGRKARVRRRERIHPKHPILPMRSIDEETDAHRQDDADNSSDEEKRIKAEKLRKKQAMFANCWMCHVDPTTQHLHTLGNDRTKYELMKPVKRHERPVDVLHSKYNLMIDITLYTFHDSYRKGSNLGIFTNGGSLLYNFRCLRNVHRLDYGKHHLAMHSNIFDTLQDYVLRCPNFVRGCDFIASRCRPAQGSLRYFPEIRQICHTPNTDEICDKAKNGDSISVDMLPDWVYEEVAKYLPGTALFNLSLCSKSIRWKVFHILRSHCLIVPKWKKRNGKWVLEKFAEELSIAEKSPQLQWQPPSELNQHLQNCRYFEKSDFGGAEKVPVFLDNLEKLTEEFGEKIPKYQAYWQNVAVLGLLLGNGTVALNAWV</sequence>
<evidence type="ECO:0000313" key="8">
    <source>
        <dbReference type="EMBL" id="PAV82447.1"/>
    </source>
</evidence>
<dbReference type="GO" id="GO:0008270">
    <property type="term" value="F:zinc ion binding"/>
    <property type="evidence" value="ECO:0007669"/>
    <property type="project" value="UniProtKB-KW"/>
</dbReference>
<evidence type="ECO:0000256" key="3">
    <source>
        <dbReference type="ARBA" id="ARBA00022833"/>
    </source>
</evidence>
<evidence type="ECO:0000259" key="6">
    <source>
        <dbReference type="PROSITE" id="PS50145"/>
    </source>
</evidence>
<keyword evidence="3 4" id="KW-0862">Zinc</keyword>
<feature type="compositionally biased region" description="Basic and acidic residues" evidence="5">
    <location>
        <begin position="197"/>
        <end position="218"/>
    </location>
</feature>
<feature type="domain" description="TRAF-type" evidence="6">
    <location>
        <begin position="63"/>
        <end position="111"/>
    </location>
</feature>
<evidence type="ECO:0000256" key="4">
    <source>
        <dbReference type="PROSITE-ProRule" id="PRU00207"/>
    </source>
</evidence>